<name>A0A2G8JK41_STIJA</name>
<dbReference type="Pfam" id="PF00685">
    <property type="entry name" value="Sulfotransfer_1"/>
    <property type="match status" value="1"/>
</dbReference>
<dbReference type="EMBL" id="MRZV01001746">
    <property type="protein sequence ID" value="PIK36089.1"/>
    <property type="molecule type" value="Genomic_DNA"/>
</dbReference>
<dbReference type="InterPro" id="IPR027417">
    <property type="entry name" value="P-loop_NTPase"/>
</dbReference>
<dbReference type="InterPro" id="IPR000863">
    <property type="entry name" value="Sulfotransferase_dom"/>
</dbReference>
<dbReference type="OrthoDB" id="8068875at2759"/>
<organism evidence="2 3">
    <name type="scientific">Stichopus japonicus</name>
    <name type="common">Sea cucumber</name>
    <dbReference type="NCBI Taxonomy" id="307972"/>
    <lineage>
        <taxon>Eukaryota</taxon>
        <taxon>Metazoa</taxon>
        <taxon>Echinodermata</taxon>
        <taxon>Eleutherozoa</taxon>
        <taxon>Echinozoa</taxon>
        <taxon>Holothuroidea</taxon>
        <taxon>Aspidochirotacea</taxon>
        <taxon>Aspidochirotida</taxon>
        <taxon>Stichopodidae</taxon>
        <taxon>Apostichopus</taxon>
    </lineage>
</organism>
<protein>
    <submittedName>
        <fullName evidence="2">Putative carbohydrate sulfotransferase 15</fullName>
    </submittedName>
</protein>
<dbReference type="AlphaFoldDB" id="A0A2G8JK41"/>
<gene>
    <name evidence="2" type="ORF">BSL78_27085</name>
</gene>
<dbReference type="PANTHER" id="PTHR15723">
    <property type="entry name" value="CARBOHYDRATE SULFOTRANSFERASE 15"/>
    <property type="match status" value="1"/>
</dbReference>
<accession>A0A2G8JK41</accession>
<feature type="domain" description="Sulfotransferase" evidence="1">
    <location>
        <begin position="195"/>
        <end position="346"/>
    </location>
</feature>
<evidence type="ECO:0000313" key="2">
    <source>
        <dbReference type="EMBL" id="PIK36089.1"/>
    </source>
</evidence>
<comment type="caution">
    <text evidence="2">The sequence shown here is derived from an EMBL/GenBank/DDBJ whole genome shotgun (WGS) entry which is preliminary data.</text>
</comment>
<dbReference type="Proteomes" id="UP000230750">
    <property type="component" value="Unassembled WGS sequence"/>
</dbReference>
<evidence type="ECO:0000259" key="1">
    <source>
        <dbReference type="Pfam" id="PF00685"/>
    </source>
</evidence>
<reference evidence="2 3" key="1">
    <citation type="journal article" date="2017" name="PLoS Biol.">
        <title>The sea cucumber genome provides insights into morphological evolution and visceral regeneration.</title>
        <authorList>
            <person name="Zhang X."/>
            <person name="Sun L."/>
            <person name="Yuan J."/>
            <person name="Sun Y."/>
            <person name="Gao Y."/>
            <person name="Zhang L."/>
            <person name="Li S."/>
            <person name="Dai H."/>
            <person name="Hamel J.F."/>
            <person name="Liu C."/>
            <person name="Yu Y."/>
            <person name="Liu S."/>
            <person name="Lin W."/>
            <person name="Guo K."/>
            <person name="Jin S."/>
            <person name="Xu P."/>
            <person name="Storey K.B."/>
            <person name="Huan P."/>
            <person name="Zhang T."/>
            <person name="Zhou Y."/>
            <person name="Zhang J."/>
            <person name="Lin C."/>
            <person name="Li X."/>
            <person name="Xing L."/>
            <person name="Huo D."/>
            <person name="Sun M."/>
            <person name="Wang L."/>
            <person name="Mercier A."/>
            <person name="Li F."/>
            <person name="Yang H."/>
            <person name="Xiang J."/>
        </authorList>
    </citation>
    <scope>NUCLEOTIDE SEQUENCE [LARGE SCALE GENOMIC DNA]</scope>
    <source>
        <strain evidence="2">Shaxun</strain>
        <tissue evidence="2">Muscle</tissue>
    </source>
</reference>
<dbReference type="GO" id="GO:0019319">
    <property type="term" value="P:hexose biosynthetic process"/>
    <property type="evidence" value="ECO:0007669"/>
    <property type="project" value="TreeGrafter"/>
</dbReference>
<dbReference type="InterPro" id="IPR052654">
    <property type="entry name" value="CS_Sulfotransferase"/>
</dbReference>
<evidence type="ECO:0000313" key="3">
    <source>
        <dbReference type="Proteomes" id="UP000230750"/>
    </source>
</evidence>
<dbReference type="SUPFAM" id="SSF52540">
    <property type="entry name" value="P-loop containing nucleoside triphosphate hydrolases"/>
    <property type="match status" value="1"/>
</dbReference>
<keyword evidence="2" id="KW-0808">Transferase</keyword>
<dbReference type="Gene3D" id="3.40.50.300">
    <property type="entry name" value="P-loop containing nucleotide triphosphate hydrolases"/>
    <property type="match status" value="1"/>
</dbReference>
<dbReference type="GO" id="GO:0050659">
    <property type="term" value="F:N-acetylgalactosamine 4-sulfate 6-O-sulfotransferase activity"/>
    <property type="evidence" value="ECO:0007669"/>
    <property type="project" value="TreeGrafter"/>
</dbReference>
<proteinExistence type="predicted"/>
<keyword evidence="3" id="KW-1185">Reference proteome</keyword>
<dbReference type="PANTHER" id="PTHR15723:SF0">
    <property type="entry name" value="CARBOHYDRATE SULFOTRANSFERASE 15"/>
    <property type="match status" value="1"/>
</dbReference>
<sequence>MLKEGRTALSFQETISPTSPLIQAHVYAIRKIEGATNQPSHRERMSIDKWKPYLHEVLNRFPANFSSEFRNPCWYEGTELQCVPYFYQLGSFKCGTTDVWDNWYYDLQGPIITNRFNRHVRKTRRKTGQGNDHSIQWYLNLFRIQAVEQVKKNPRLVFGDASISNLWGLGIYDWEELFTNETDPPVFLADVIHAIQPKAKIIAILRDPVEKLWTTYMLEQWKKMVSPQTFHAHFKRLTKESLQCESINSPLYCAFMYGTTADISLNNMLYQGVFYLYLQQWVDVFGLENIHVMRLEDWIKDPITELEEAFKYLELDPLPHDVLSSIVNRSTKNVNERAKRKNFTMLASTRRELQDFYRPWNQRLADLLKNQKFTWDY</sequence>